<dbReference type="OrthoDB" id="2298990at2"/>
<comment type="caution">
    <text evidence="2">The sequence shown here is derived from an EMBL/GenBank/DDBJ whole genome shotgun (WGS) entry which is preliminary data.</text>
</comment>
<dbReference type="EMBL" id="BCMI01000002">
    <property type="protein sequence ID" value="GAX04930.1"/>
    <property type="molecule type" value="Genomic_DNA"/>
</dbReference>
<sequence>MTVQLKAAKPAPQMYAKTESHPQSHYKYVIGATTKVKHPLVEPQAQQEERRRTRRKQKRSWFTTLGTAILMINVIKWVWPYVKWWVIDIGLILFMILGLVLMLEFFVWLDNKTGGGGGYSGDSYDDSYDAGWFDSWAYHNNDHNDNLY</sequence>
<feature type="transmembrane region" description="Helical" evidence="1">
    <location>
        <begin position="85"/>
        <end position="109"/>
    </location>
</feature>
<accession>A0A1Z5IT50</accession>
<evidence type="ECO:0000313" key="3">
    <source>
        <dbReference type="Proteomes" id="UP000198414"/>
    </source>
</evidence>
<feature type="transmembrane region" description="Helical" evidence="1">
    <location>
        <begin position="60"/>
        <end position="79"/>
    </location>
</feature>
<dbReference type="AlphaFoldDB" id="A0A1Z5IT50"/>
<evidence type="ECO:0000256" key="1">
    <source>
        <dbReference type="SAM" id="Phobius"/>
    </source>
</evidence>
<keyword evidence="1" id="KW-0812">Transmembrane</keyword>
<dbReference type="RefSeq" id="WP_089120352.1">
    <property type="nucleotide sequence ID" value="NZ_BCMI01000002.1"/>
</dbReference>
<gene>
    <name evidence="2" type="ORF">IWT25_00232</name>
</gene>
<proteinExistence type="predicted"/>
<organism evidence="2 3">
    <name type="scientific">Secundilactobacillus pentosiphilus</name>
    <dbReference type="NCBI Taxonomy" id="1714682"/>
    <lineage>
        <taxon>Bacteria</taxon>
        <taxon>Bacillati</taxon>
        <taxon>Bacillota</taxon>
        <taxon>Bacilli</taxon>
        <taxon>Lactobacillales</taxon>
        <taxon>Lactobacillaceae</taxon>
        <taxon>Secundilactobacillus</taxon>
    </lineage>
</organism>
<protein>
    <submittedName>
        <fullName evidence="2">Uncharacterized protein</fullName>
    </submittedName>
</protein>
<reference evidence="2 3" key="1">
    <citation type="submission" date="2015-11" db="EMBL/GenBank/DDBJ databases">
        <title>Draft genome sequences of new species of the genus Lactobacillus isolated from orchardgrass silage.</title>
        <authorList>
            <person name="Tohno M."/>
            <person name="Tanizawa Y."/>
            <person name="Arita M."/>
        </authorList>
    </citation>
    <scope>NUCLEOTIDE SEQUENCE [LARGE SCALE GENOMIC DNA]</scope>
    <source>
        <strain evidence="2 3">IWT25</strain>
    </source>
</reference>
<dbReference type="Proteomes" id="UP000198414">
    <property type="component" value="Unassembled WGS sequence"/>
</dbReference>
<evidence type="ECO:0000313" key="2">
    <source>
        <dbReference type="EMBL" id="GAX04930.1"/>
    </source>
</evidence>
<name>A0A1Z5IT50_9LACO</name>
<keyword evidence="1" id="KW-1133">Transmembrane helix</keyword>
<keyword evidence="1" id="KW-0472">Membrane</keyword>